<evidence type="ECO:0000313" key="2">
    <source>
        <dbReference type="Proteomes" id="UP000298324"/>
    </source>
</evidence>
<proteinExistence type="predicted"/>
<keyword evidence="2" id="KW-1185">Reference proteome</keyword>
<evidence type="ECO:0008006" key="3">
    <source>
        <dbReference type="Google" id="ProtNLM"/>
    </source>
</evidence>
<dbReference type="AlphaFoldDB" id="A0A4Y7RD67"/>
<dbReference type="RefSeq" id="WP_190238855.1">
    <property type="nucleotide sequence ID" value="NZ_QFGA01000001.1"/>
</dbReference>
<name>A0A4Y7RD67_9FIRM</name>
<reference evidence="1 2" key="1">
    <citation type="journal article" date="2018" name="Environ. Microbiol.">
        <title>Novel energy conservation strategies and behaviour of Pelotomaculum schinkii driving syntrophic propionate catabolism.</title>
        <authorList>
            <person name="Hidalgo-Ahumada C.A.P."/>
            <person name="Nobu M.K."/>
            <person name="Narihiro T."/>
            <person name="Tamaki H."/>
            <person name="Liu W.T."/>
            <person name="Kamagata Y."/>
            <person name="Stams A.J.M."/>
            <person name="Imachi H."/>
            <person name="Sousa D.Z."/>
        </authorList>
    </citation>
    <scope>NUCLEOTIDE SEQUENCE [LARGE SCALE GENOMIC DNA]</scope>
    <source>
        <strain evidence="1 2">HH</strain>
    </source>
</reference>
<dbReference type="Proteomes" id="UP000298324">
    <property type="component" value="Unassembled WGS sequence"/>
</dbReference>
<protein>
    <recommendedName>
        <fullName evidence="3">Helix-turn-helix domain protein</fullName>
    </recommendedName>
</protein>
<organism evidence="1 2">
    <name type="scientific">Pelotomaculum schinkii</name>
    <dbReference type="NCBI Taxonomy" id="78350"/>
    <lineage>
        <taxon>Bacteria</taxon>
        <taxon>Bacillati</taxon>
        <taxon>Bacillota</taxon>
        <taxon>Clostridia</taxon>
        <taxon>Eubacteriales</taxon>
        <taxon>Desulfotomaculaceae</taxon>
        <taxon>Pelotomaculum</taxon>
    </lineage>
</organism>
<evidence type="ECO:0000313" key="1">
    <source>
        <dbReference type="EMBL" id="TEB06681.1"/>
    </source>
</evidence>
<dbReference type="EMBL" id="QFGA01000001">
    <property type="protein sequence ID" value="TEB06681.1"/>
    <property type="molecule type" value="Genomic_DNA"/>
</dbReference>
<comment type="caution">
    <text evidence="1">The sequence shown here is derived from an EMBL/GenBank/DDBJ whole genome shotgun (WGS) entry which is preliminary data.</text>
</comment>
<accession>A0A4Y7RD67</accession>
<sequence length="60" mass="6895">MDYISVKEAADKWGLTSRMVNYYCANGRIKGAVKISSVWVIPKDAPQPPDRRRKNNNEQK</sequence>
<gene>
    <name evidence="1" type="ORF">Psch_00213</name>
</gene>